<feature type="region of interest" description="Disordered" evidence="1">
    <location>
        <begin position="1"/>
        <end position="23"/>
    </location>
</feature>
<feature type="compositionally biased region" description="Basic and acidic residues" evidence="1">
    <location>
        <begin position="254"/>
        <end position="268"/>
    </location>
</feature>
<feature type="region of interest" description="Disordered" evidence="1">
    <location>
        <begin position="222"/>
        <end position="248"/>
    </location>
</feature>
<name>A0A914VPK5_9BILA</name>
<proteinExistence type="predicted"/>
<keyword evidence="2" id="KW-1185">Reference proteome</keyword>
<evidence type="ECO:0000313" key="2">
    <source>
        <dbReference type="Proteomes" id="UP000887566"/>
    </source>
</evidence>
<feature type="region of interest" description="Disordered" evidence="1">
    <location>
        <begin position="254"/>
        <end position="273"/>
    </location>
</feature>
<reference evidence="3" key="1">
    <citation type="submission" date="2022-11" db="UniProtKB">
        <authorList>
            <consortium name="WormBaseParasite"/>
        </authorList>
    </citation>
    <scope>IDENTIFICATION</scope>
</reference>
<evidence type="ECO:0000256" key="1">
    <source>
        <dbReference type="SAM" id="MobiDB-lite"/>
    </source>
</evidence>
<dbReference type="AlphaFoldDB" id="A0A914VPK5"/>
<dbReference type="WBParaSite" id="PSAMB.scaffold231size63335.g3797.t1">
    <property type="protein sequence ID" value="PSAMB.scaffold231size63335.g3797.t1"/>
    <property type="gene ID" value="PSAMB.scaffold231size63335.g3797"/>
</dbReference>
<dbReference type="Proteomes" id="UP000887566">
    <property type="component" value="Unplaced"/>
</dbReference>
<organism evidence="2 3">
    <name type="scientific">Plectus sambesii</name>
    <dbReference type="NCBI Taxonomy" id="2011161"/>
    <lineage>
        <taxon>Eukaryota</taxon>
        <taxon>Metazoa</taxon>
        <taxon>Ecdysozoa</taxon>
        <taxon>Nematoda</taxon>
        <taxon>Chromadorea</taxon>
        <taxon>Plectida</taxon>
        <taxon>Plectina</taxon>
        <taxon>Plectoidea</taxon>
        <taxon>Plectidae</taxon>
        <taxon>Plectus</taxon>
    </lineage>
</organism>
<protein>
    <submittedName>
        <fullName evidence="3">Uncharacterized protein</fullName>
    </submittedName>
</protein>
<evidence type="ECO:0000313" key="3">
    <source>
        <dbReference type="WBParaSite" id="PSAMB.scaffold231size63335.g3797.t1"/>
    </source>
</evidence>
<sequence>MPSLALQQPPEEGFVSGSSAEDSSPSFVERLAYEMSTLGLMSGDSQGLTMTFAPKCSSDSGASTGDSHTDLHHAMHQLNHDSSDRLMPVQRTTHQLPGAWFYEMGNESTGLTGSPPSDIDMDGFAFGVRSAALSSRNVTESVEWPSVVTARTSAPRPLFLTPHTLCPPVKKGVCVFCTRRDSLSSLLPGALSHSESLLASGLFAPGPLLLLALVERVRPSIDRSTSTGAPRMTTRGRGRQPACGRTNEWADGREKSEGVCEQEREGRGSRGRRWGGRGGIKRIGAGGYLFDLLASLSSVVSVDARHYARLSAVSATNLRGRRAVLLLLLCCRERWWGDGGGARRRRPISCFFRGDAATAACPIVPLRATTIADCVTTPVVGRRRADAINSRLSFVFVVVYPVVVVVVVRLSRASCVGAGRVVSESRQLFARRLPRSRVVCGASGRPVNGHSSRHRCRRRLIGRPFGPDTWLPLRRSDGAGALRRVRQAAVGRALSEPRGRRKTLGGRPASAIHSLDRAILADYRIWPESPSR</sequence>
<accession>A0A914VPK5</accession>